<dbReference type="CDD" id="cd14438">
    <property type="entry name" value="Hip_N"/>
    <property type="match status" value="1"/>
</dbReference>
<name>A0A0M9A437_9HYME</name>
<dbReference type="Pfam" id="PF18253">
    <property type="entry name" value="HipN"/>
    <property type="match status" value="1"/>
</dbReference>
<gene>
    <name evidence="7" type="ORF">WN51_11167</name>
</gene>
<reference evidence="7 8" key="1">
    <citation type="submission" date="2015-07" db="EMBL/GenBank/DDBJ databases">
        <title>The genome of Melipona quadrifasciata.</title>
        <authorList>
            <person name="Pan H."/>
            <person name="Kapheim K."/>
        </authorList>
    </citation>
    <scope>NUCLEOTIDE SEQUENCE [LARGE SCALE GENOMIC DNA]</scope>
    <source>
        <strain evidence="7">0111107301</strain>
        <tissue evidence="7">Whole body</tissue>
    </source>
</reference>
<dbReference type="Gene3D" id="1.25.40.10">
    <property type="entry name" value="Tetratricopeptide repeat domain"/>
    <property type="match status" value="1"/>
</dbReference>
<feature type="compositionally biased region" description="Basic and acidic residues" evidence="5">
    <location>
        <begin position="316"/>
        <end position="331"/>
    </location>
</feature>
<dbReference type="InterPro" id="IPR039540">
    <property type="entry name" value="UBL3-like_ubiquitin_dom"/>
</dbReference>
<feature type="compositionally biased region" description="Acidic residues" evidence="5">
    <location>
        <begin position="332"/>
        <end position="354"/>
    </location>
</feature>
<evidence type="ECO:0000256" key="3">
    <source>
        <dbReference type="ARBA" id="ARBA00022803"/>
    </source>
</evidence>
<dbReference type="InterPro" id="IPR000626">
    <property type="entry name" value="Ubiquitin-like_dom"/>
</dbReference>
<dbReference type="InterPro" id="IPR019734">
    <property type="entry name" value="TPR_rpt"/>
</dbReference>
<dbReference type="SUPFAM" id="SSF54236">
    <property type="entry name" value="Ubiquitin-like"/>
    <property type="match status" value="1"/>
</dbReference>
<sequence length="513" mass="57842">MADLAYVRSSINLRLILVSGKTKEFLFSPSDSAGDIAHHVFENWPEDWAEEAVAKAEILRLIYQGRFLHSNVTLGALGLPFGKTTVMHLVPRENLPEPNSQGKSSTGHIVRVYLVQEEGKMEGEAFAIKERGEGMSFCTYNQDRAPFSLILEAWIFYPLEQIIRGKKVKAAGVVAAQLPVAYFKEYVGCPGYILRSFRARASSHVLQAEPWFLRFRCWCIISIVIASQTDFIDRERAYSADQRNDDNILNAMNTSDIVAKMSVPLKPMLLAQLEVFLKTCITNPSLLYQPEYSFIKTFVEYFGGRIPNQQSSNESPTKKSEDTSAFKKESESEPEPEPEPEPEQEPEPESEESDLELDLTAVIDEDAPQKMGNSTLQPTEEEIAESQAKRSEAVSAFVEKNYEKAIELYTEAIILNPQASLLYAKRGQIFLLLNKPNACIRDCNRALELNPDSAAAHKFRGRAYHLLGKFEEAATDLRLACKFDFDEQADEWLREVTPNCCHSVVLQLAQPLH</sequence>
<dbReference type="OrthoDB" id="533763at2759"/>
<feature type="repeat" description="TPR" evidence="4">
    <location>
        <begin position="420"/>
        <end position="453"/>
    </location>
</feature>
<dbReference type="PANTHER" id="PTHR45883">
    <property type="entry name" value="HSC70-INTERACTING PROTEIN"/>
    <property type="match status" value="1"/>
</dbReference>
<evidence type="ECO:0000259" key="6">
    <source>
        <dbReference type="PROSITE" id="PS50053"/>
    </source>
</evidence>
<dbReference type="Pfam" id="PF13881">
    <property type="entry name" value="Rad60-SLD_2"/>
    <property type="match status" value="1"/>
</dbReference>
<comment type="similarity">
    <text evidence="1">Belongs to the FAM10 family.</text>
</comment>
<dbReference type="Gene3D" id="6.10.250.3420">
    <property type="match status" value="1"/>
</dbReference>
<dbReference type="PROSITE" id="PS50005">
    <property type="entry name" value="TPR"/>
    <property type="match status" value="2"/>
</dbReference>
<keyword evidence="8" id="KW-1185">Reference proteome</keyword>
<dbReference type="Pfam" id="PF13432">
    <property type="entry name" value="TPR_16"/>
    <property type="match status" value="1"/>
</dbReference>
<dbReference type="Gene3D" id="3.10.20.90">
    <property type="entry name" value="Phosphatidylinositol 3-kinase Catalytic Subunit, Chain A, domain 1"/>
    <property type="match status" value="1"/>
</dbReference>
<keyword evidence="3 4" id="KW-0802">TPR repeat</keyword>
<dbReference type="GO" id="GO:0046983">
    <property type="term" value="F:protein dimerization activity"/>
    <property type="evidence" value="ECO:0007669"/>
    <property type="project" value="InterPro"/>
</dbReference>
<organism evidence="7 8">
    <name type="scientific">Melipona quadrifasciata</name>
    <dbReference type="NCBI Taxonomy" id="166423"/>
    <lineage>
        <taxon>Eukaryota</taxon>
        <taxon>Metazoa</taxon>
        <taxon>Ecdysozoa</taxon>
        <taxon>Arthropoda</taxon>
        <taxon>Hexapoda</taxon>
        <taxon>Insecta</taxon>
        <taxon>Pterygota</taxon>
        <taxon>Neoptera</taxon>
        <taxon>Endopterygota</taxon>
        <taxon>Hymenoptera</taxon>
        <taxon>Apocrita</taxon>
        <taxon>Aculeata</taxon>
        <taxon>Apoidea</taxon>
        <taxon>Anthophila</taxon>
        <taxon>Apidae</taxon>
        <taxon>Melipona</taxon>
    </lineage>
</organism>
<dbReference type="FunFam" id="1.25.40.10:FF:000112">
    <property type="entry name" value="FAM10 family protein"/>
    <property type="match status" value="1"/>
</dbReference>
<dbReference type="Proteomes" id="UP000053105">
    <property type="component" value="Unassembled WGS sequence"/>
</dbReference>
<dbReference type="STRING" id="166423.A0A0M9A437"/>
<evidence type="ECO:0000256" key="1">
    <source>
        <dbReference type="ARBA" id="ARBA00009015"/>
    </source>
</evidence>
<dbReference type="InterPro" id="IPR011990">
    <property type="entry name" value="TPR-like_helical_dom_sf"/>
</dbReference>
<dbReference type="InterPro" id="IPR029071">
    <property type="entry name" value="Ubiquitin-like_domsf"/>
</dbReference>
<dbReference type="PANTHER" id="PTHR45883:SF2">
    <property type="entry name" value="HSC70-INTERACTING PROTEIN"/>
    <property type="match status" value="1"/>
</dbReference>
<evidence type="ECO:0000256" key="2">
    <source>
        <dbReference type="ARBA" id="ARBA00022737"/>
    </source>
</evidence>
<accession>A0A0M9A437</accession>
<dbReference type="InterPro" id="IPR034649">
    <property type="entry name" value="Hip_N"/>
</dbReference>
<dbReference type="InterPro" id="IPR047977">
    <property type="entry name" value="UBL3_Ubl_met"/>
</dbReference>
<dbReference type="GO" id="GO:0030544">
    <property type="term" value="F:Hsp70 protein binding"/>
    <property type="evidence" value="ECO:0007669"/>
    <property type="project" value="TreeGrafter"/>
</dbReference>
<feature type="domain" description="Ubiquitin-like" evidence="6">
    <location>
        <begin position="11"/>
        <end position="94"/>
    </location>
</feature>
<dbReference type="AlphaFoldDB" id="A0A0M9A437"/>
<dbReference type="CDD" id="cd17048">
    <property type="entry name" value="Ubl_UBL3"/>
    <property type="match status" value="1"/>
</dbReference>
<evidence type="ECO:0000313" key="8">
    <source>
        <dbReference type="Proteomes" id="UP000053105"/>
    </source>
</evidence>
<evidence type="ECO:0000313" key="7">
    <source>
        <dbReference type="EMBL" id="KOX76840.1"/>
    </source>
</evidence>
<dbReference type="EMBL" id="KQ435740">
    <property type="protein sequence ID" value="KOX76840.1"/>
    <property type="molecule type" value="Genomic_DNA"/>
</dbReference>
<dbReference type="SUPFAM" id="SSF48452">
    <property type="entry name" value="TPR-like"/>
    <property type="match status" value="1"/>
</dbReference>
<keyword evidence="2" id="KW-0677">Repeat</keyword>
<protein>
    <submittedName>
        <fullName evidence="7">Hsc70-interacting protein 2</fullName>
    </submittedName>
</protein>
<dbReference type="SMART" id="SM00028">
    <property type="entry name" value="TPR"/>
    <property type="match status" value="3"/>
</dbReference>
<feature type="repeat" description="TPR" evidence="4">
    <location>
        <begin position="386"/>
        <end position="419"/>
    </location>
</feature>
<evidence type="ECO:0000256" key="5">
    <source>
        <dbReference type="SAM" id="MobiDB-lite"/>
    </source>
</evidence>
<proteinExistence type="inferred from homology"/>
<evidence type="ECO:0000256" key="4">
    <source>
        <dbReference type="PROSITE-ProRule" id="PRU00339"/>
    </source>
</evidence>
<feature type="region of interest" description="Disordered" evidence="5">
    <location>
        <begin position="307"/>
        <end position="354"/>
    </location>
</feature>
<dbReference type="PROSITE" id="PS50053">
    <property type="entry name" value="UBIQUITIN_2"/>
    <property type="match status" value="1"/>
</dbReference>